<dbReference type="Proteomes" id="UP000030901">
    <property type="component" value="Chromosome"/>
</dbReference>
<name>A0A0A7S3A5_FRIPE</name>
<sequence>MINTLNLYQEVEILPTAPESLQAFVGKKGVIVGISEEDGILYGYGVWVHGENEIDCFDGKALKPTGKQFKREDFY</sequence>
<dbReference type="RefSeq" id="WP_039106003.1">
    <property type="nucleotide sequence ID" value="NZ_CP009056.1"/>
</dbReference>
<dbReference type="KEGG" id="fpp:FPB0191_02148"/>
<dbReference type="EMBL" id="CP009056">
    <property type="protein sequence ID" value="AJA45954.1"/>
    <property type="molecule type" value="Genomic_DNA"/>
</dbReference>
<evidence type="ECO:0000313" key="2">
    <source>
        <dbReference type="Proteomes" id="UP000030901"/>
    </source>
</evidence>
<organism evidence="1 2">
    <name type="scientific">Frischella perrara</name>
    <dbReference type="NCBI Taxonomy" id="1267021"/>
    <lineage>
        <taxon>Bacteria</taxon>
        <taxon>Pseudomonadati</taxon>
        <taxon>Pseudomonadota</taxon>
        <taxon>Gammaproteobacteria</taxon>
        <taxon>Orbales</taxon>
        <taxon>Orbaceae</taxon>
        <taxon>Frischella</taxon>
    </lineage>
</organism>
<accession>A0A0A7S3A5</accession>
<keyword evidence="2" id="KW-1185">Reference proteome</keyword>
<dbReference type="HOGENOM" id="CLU_2699347_0_0_6"/>
<dbReference type="STRING" id="1267021.FPB0191_02148"/>
<protein>
    <submittedName>
        <fullName evidence="1">Immunity protein 17</fullName>
    </submittedName>
</protein>
<gene>
    <name evidence="1" type="ORF">FPB0191_02148</name>
</gene>
<evidence type="ECO:0000313" key="1">
    <source>
        <dbReference type="EMBL" id="AJA45954.1"/>
    </source>
</evidence>
<dbReference type="OrthoDB" id="4241081at2"/>
<reference evidence="1 2" key="1">
    <citation type="journal article" date="2014" name="Appl. Environ. Microbiol.">
        <title>Gut symbionts from distinct hosts exhibit genotoxic activity via divergent colibactin biosynthetic pathways.</title>
        <authorList>
            <person name="Engel P."/>
            <person name="Vizcaino M.I."/>
            <person name="Crawford J.M."/>
        </authorList>
    </citation>
    <scope>NUCLEOTIDE SEQUENCE [LARGE SCALE GENOMIC DNA]</scope>
    <source>
        <strain evidence="1 2">PEB0191</strain>
    </source>
</reference>
<proteinExistence type="predicted"/>
<dbReference type="AlphaFoldDB" id="A0A0A7S3A5"/>